<feature type="compositionally biased region" description="Low complexity" evidence="1">
    <location>
        <begin position="110"/>
        <end position="126"/>
    </location>
</feature>
<dbReference type="RefSeq" id="WP_382187154.1">
    <property type="nucleotide sequence ID" value="NZ_JBHSZI010000003.1"/>
</dbReference>
<feature type="compositionally biased region" description="Acidic residues" evidence="1">
    <location>
        <begin position="346"/>
        <end position="355"/>
    </location>
</feature>
<organism evidence="2 3">
    <name type="scientific">Halovenus salina</name>
    <dbReference type="NCBI Taxonomy" id="1510225"/>
    <lineage>
        <taxon>Archaea</taxon>
        <taxon>Methanobacteriati</taxon>
        <taxon>Methanobacteriota</taxon>
        <taxon>Stenosarchaea group</taxon>
        <taxon>Halobacteria</taxon>
        <taxon>Halobacteriales</taxon>
        <taxon>Haloarculaceae</taxon>
        <taxon>Halovenus</taxon>
    </lineage>
</organism>
<keyword evidence="3" id="KW-1185">Reference proteome</keyword>
<sequence length="355" mass="38999">MRSFLRGEDVPGTRISEDMIPDRFQQFIDDDRGQAQLTGRSRQRPRQDDDDPLRDFEDFSNTRRRQEQAQRRDLQDDLDFTPRQRRTRGQAPDRRSQRAPRSRRGESETDTPATSTEATAPSSFAALGPLQEAYGTALDPTPQPTILDDISTPERQGEDIETVLFEESDTSTAVAQATEPSINDDLLTEPRAATGPREDTLTTPTADTDLRVDPRNDTAVEPDTGARTDQRTGTTTAGDQTVTNRPFERTATRSAVSGGRGGGRGQGQGGRGTGRTTRTRAPFELPELDSDDDGLLLLAGEDVSESWESPIAQADEVVEDVFGDESQDLFDDDPFQGSSFGGSDGFGDEIFEGEF</sequence>
<feature type="compositionally biased region" description="Polar residues" evidence="1">
    <location>
        <begin position="170"/>
        <end position="181"/>
    </location>
</feature>
<feature type="compositionally biased region" description="Basic and acidic residues" evidence="1">
    <location>
        <begin position="1"/>
        <end position="21"/>
    </location>
</feature>
<feature type="region of interest" description="Disordered" evidence="1">
    <location>
        <begin position="326"/>
        <end position="355"/>
    </location>
</feature>
<feature type="compositionally biased region" description="Gly residues" evidence="1">
    <location>
        <begin position="258"/>
        <end position="273"/>
    </location>
</feature>
<name>A0ABD5W513_9EURY</name>
<dbReference type="AlphaFoldDB" id="A0ABD5W513"/>
<evidence type="ECO:0000256" key="1">
    <source>
        <dbReference type="SAM" id="MobiDB-lite"/>
    </source>
</evidence>
<evidence type="ECO:0000313" key="2">
    <source>
        <dbReference type="EMBL" id="MFC7059819.1"/>
    </source>
</evidence>
<protein>
    <submittedName>
        <fullName evidence="2">Uncharacterized protein</fullName>
    </submittedName>
</protein>
<comment type="caution">
    <text evidence="2">The sequence shown here is derived from an EMBL/GenBank/DDBJ whole genome shotgun (WGS) entry which is preliminary data.</text>
</comment>
<feature type="compositionally biased region" description="Acidic residues" evidence="1">
    <location>
        <begin position="159"/>
        <end position="169"/>
    </location>
</feature>
<feature type="compositionally biased region" description="Basic and acidic residues" evidence="1">
    <location>
        <begin position="53"/>
        <end position="75"/>
    </location>
</feature>
<proteinExistence type="predicted"/>
<evidence type="ECO:0000313" key="3">
    <source>
        <dbReference type="Proteomes" id="UP001596445"/>
    </source>
</evidence>
<feature type="compositionally biased region" description="Low complexity" evidence="1">
    <location>
        <begin position="231"/>
        <end position="241"/>
    </location>
</feature>
<feature type="region of interest" description="Disordered" evidence="1">
    <location>
        <begin position="1"/>
        <end position="293"/>
    </location>
</feature>
<dbReference type="Proteomes" id="UP001596445">
    <property type="component" value="Unassembled WGS sequence"/>
</dbReference>
<accession>A0ABD5W513</accession>
<gene>
    <name evidence="2" type="ORF">ACFQQG_18500</name>
</gene>
<dbReference type="EMBL" id="JBHSZI010000003">
    <property type="protein sequence ID" value="MFC7059819.1"/>
    <property type="molecule type" value="Genomic_DNA"/>
</dbReference>
<feature type="compositionally biased region" description="Basic and acidic residues" evidence="1">
    <location>
        <begin position="208"/>
        <end position="230"/>
    </location>
</feature>
<reference evidence="2 3" key="1">
    <citation type="journal article" date="2019" name="Int. J. Syst. Evol. Microbiol.">
        <title>The Global Catalogue of Microorganisms (GCM) 10K type strain sequencing project: providing services to taxonomists for standard genome sequencing and annotation.</title>
        <authorList>
            <consortium name="The Broad Institute Genomics Platform"/>
            <consortium name="The Broad Institute Genome Sequencing Center for Infectious Disease"/>
            <person name="Wu L."/>
            <person name="Ma J."/>
        </authorList>
    </citation>
    <scope>NUCLEOTIDE SEQUENCE [LARGE SCALE GENOMIC DNA]</scope>
    <source>
        <strain evidence="2 3">JCM 30072</strain>
    </source>
</reference>